<dbReference type="AlphaFoldDB" id="A0A7W4V1Z1"/>
<dbReference type="EMBL" id="JACHWQ010000001">
    <property type="protein sequence ID" value="MBB2975064.1"/>
    <property type="molecule type" value="Genomic_DNA"/>
</dbReference>
<protein>
    <submittedName>
        <fullName evidence="2">Uncharacterized protein</fullName>
    </submittedName>
</protein>
<evidence type="ECO:0000256" key="1">
    <source>
        <dbReference type="SAM" id="Phobius"/>
    </source>
</evidence>
<accession>A0A7W4V1Z1</accession>
<gene>
    <name evidence="2" type="ORF">FHX49_000605</name>
</gene>
<name>A0A7W4V1Z1_9MICO</name>
<keyword evidence="1" id="KW-1133">Transmembrane helix</keyword>
<sequence>MTDIDSGRGGVSRARRLAWWIVLGGRCIAVVLRIGLSGGPWSQFFRGMVRYG</sequence>
<evidence type="ECO:0000313" key="2">
    <source>
        <dbReference type="EMBL" id="MBB2975064.1"/>
    </source>
</evidence>
<keyword evidence="1" id="KW-0812">Transmembrane</keyword>
<feature type="transmembrane region" description="Helical" evidence="1">
    <location>
        <begin position="17"/>
        <end position="36"/>
    </location>
</feature>
<keyword evidence="3" id="KW-1185">Reference proteome</keyword>
<dbReference type="Proteomes" id="UP000529310">
    <property type="component" value="Unassembled WGS sequence"/>
</dbReference>
<organism evidence="2 3">
    <name type="scientific">Microbacterium endophyticum</name>
    <dbReference type="NCBI Taxonomy" id="1526412"/>
    <lineage>
        <taxon>Bacteria</taxon>
        <taxon>Bacillati</taxon>
        <taxon>Actinomycetota</taxon>
        <taxon>Actinomycetes</taxon>
        <taxon>Micrococcales</taxon>
        <taxon>Microbacteriaceae</taxon>
        <taxon>Microbacterium</taxon>
    </lineage>
</organism>
<keyword evidence="1" id="KW-0472">Membrane</keyword>
<comment type="caution">
    <text evidence="2">The sequence shown here is derived from an EMBL/GenBank/DDBJ whole genome shotgun (WGS) entry which is preliminary data.</text>
</comment>
<proteinExistence type="predicted"/>
<evidence type="ECO:0000313" key="3">
    <source>
        <dbReference type="Proteomes" id="UP000529310"/>
    </source>
</evidence>
<reference evidence="2 3" key="1">
    <citation type="submission" date="2020-08" db="EMBL/GenBank/DDBJ databases">
        <title>Sequencing the genomes of 1000 actinobacteria strains.</title>
        <authorList>
            <person name="Klenk H.-P."/>
        </authorList>
    </citation>
    <scope>NUCLEOTIDE SEQUENCE [LARGE SCALE GENOMIC DNA]</scope>
    <source>
        <strain evidence="2 3">DSM 27099</strain>
    </source>
</reference>